<proteinExistence type="predicted"/>
<feature type="compositionally biased region" description="Low complexity" evidence="1">
    <location>
        <begin position="168"/>
        <end position="181"/>
    </location>
</feature>
<protein>
    <submittedName>
        <fullName evidence="2">15069_t:CDS:1</fullName>
    </submittedName>
</protein>
<gene>
    <name evidence="2" type="ORF">GMARGA_LOCUS15849</name>
</gene>
<keyword evidence="3" id="KW-1185">Reference proteome</keyword>
<comment type="caution">
    <text evidence="2">The sequence shown here is derived from an EMBL/GenBank/DDBJ whole genome shotgun (WGS) entry which is preliminary data.</text>
</comment>
<feature type="region of interest" description="Disordered" evidence="1">
    <location>
        <begin position="168"/>
        <end position="197"/>
    </location>
</feature>
<dbReference type="EMBL" id="CAJVQB010011170">
    <property type="protein sequence ID" value="CAG8745727.1"/>
    <property type="molecule type" value="Genomic_DNA"/>
</dbReference>
<accession>A0ABN7V8Z6</accession>
<evidence type="ECO:0000313" key="2">
    <source>
        <dbReference type="EMBL" id="CAG8745727.1"/>
    </source>
</evidence>
<name>A0ABN7V8Z6_GIGMA</name>
<dbReference type="Proteomes" id="UP000789901">
    <property type="component" value="Unassembled WGS sequence"/>
</dbReference>
<evidence type="ECO:0000256" key="1">
    <source>
        <dbReference type="SAM" id="MobiDB-lite"/>
    </source>
</evidence>
<organism evidence="2 3">
    <name type="scientific">Gigaspora margarita</name>
    <dbReference type="NCBI Taxonomy" id="4874"/>
    <lineage>
        <taxon>Eukaryota</taxon>
        <taxon>Fungi</taxon>
        <taxon>Fungi incertae sedis</taxon>
        <taxon>Mucoromycota</taxon>
        <taxon>Glomeromycotina</taxon>
        <taxon>Glomeromycetes</taxon>
        <taxon>Diversisporales</taxon>
        <taxon>Gigasporaceae</taxon>
        <taxon>Gigaspora</taxon>
    </lineage>
</organism>
<evidence type="ECO:0000313" key="3">
    <source>
        <dbReference type="Proteomes" id="UP000789901"/>
    </source>
</evidence>
<reference evidence="2 3" key="1">
    <citation type="submission" date="2021-06" db="EMBL/GenBank/DDBJ databases">
        <authorList>
            <person name="Kallberg Y."/>
            <person name="Tangrot J."/>
            <person name="Rosling A."/>
        </authorList>
    </citation>
    <scope>NUCLEOTIDE SEQUENCE [LARGE SCALE GENOMIC DNA]</scope>
    <source>
        <strain evidence="2 3">120-4 pot B 10/14</strain>
    </source>
</reference>
<feature type="compositionally biased region" description="Basic and acidic residues" evidence="1">
    <location>
        <begin position="185"/>
        <end position="197"/>
    </location>
</feature>
<sequence>MLYQISDSETITNYDDRSLDFLQASPAVLQNCILGSSVISYPPITRIVDNWLHTYNIARAAGEAKEPGLQNKIFYAQAYHVEKEAFSASKSTLLEELNEKDAKNNSSKVNKACKAAISIFNEIINTYYGARLEYRIGFDITNQVLTIIQLKLDDDASARITSQYFQQNQQNQQLSDNVSDNNSDEENKFDPEIKRRI</sequence>